<organism evidence="2 3">
    <name type="scientific">Pelomonas parva</name>
    <dbReference type="NCBI Taxonomy" id="3299032"/>
    <lineage>
        <taxon>Bacteria</taxon>
        <taxon>Pseudomonadati</taxon>
        <taxon>Pseudomonadota</taxon>
        <taxon>Betaproteobacteria</taxon>
        <taxon>Burkholderiales</taxon>
        <taxon>Sphaerotilaceae</taxon>
        <taxon>Roseateles</taxon>
    </lineage>
</organism>
<evidence type="ECO:0000256" key="1">
    <source>
        <dbReference type="SAM" id="Phobius"/>
    </source>
</evidence>
<keyword evidence="1" id="KW-0472">Membrane</keyword>
<evidence type="ECO:0000313" key="2">
    <source>
        <dbReference type="EMBL" id="MFG6432630.1"/>
    </source>
</evidence>
<dbReference type="EMBL" id="JBIGHV010000009">
    <property type="protein sequence ID" value="MFG6432630.1"/>
    <property type="molecule type" value="Genomic_DNA"/>
</dbReference>
<accession>A0ABW7FA28</accession>
<name>A0ABW7FA28_9BURK</name>
<protein>
    <recommendedName>
        <fullName evidence="4">Transmembrane protein</fullName>
    </recommendedName>
</protein>
<dbReference type="RefSeq" id="WP_394482664.1">
    <property type="nucleotide sequence ID" value="NZ_JBIGHV010000009.1"/>
</dbReference>
<keyword evidence="3" id="KW-1185">Reference proteome</keyword>
<feature type="transmembrane region" description="Helical" evidence="1">
    <location>
        <begin position="123"/>
        <end position="152"/>
    </location>
</feature>
<dbReference type="Proteomes" id="UP001606210">
    <property type="component" value="Unassembled WGS sequence"/>
</dbReference>
<keyword evidence="1" id="KW-0812">Transmembrane</keyword>
<comment type="caution">
    <text evidence="2">The sequence shown here is derived from an EMBL/GenBank/DDBJ whole genome shotgun (WGS) entry which is preliminary data.</text>
</comment>
<proteinExistence type="predicted"/>
<evidence type="ECO:0000313" key="3">
    <source>
        <dbReference type="Proteomes" id="UP001606210"/>
    </source>
</evidence>
<gene>
    <name evidence="2" type="ORF">ACG00Y_22120</name>
</gene>
<sequence length="323" mass="35581">MIVPSYWAEARTTARAKGRDITLRRFGWSDTSAADAQAQAELRVADAAQRAASGETVPRRDLKLPYNGAQGLPIREEVLARHGEAVITRNAYGARCLNVPNLLIADVDFGTKLPAALRVGLQLLLVCVSVAVLLALGVGVVGIIGAIGSYLLGSVLTHGLAKRRSHTSEKGAQQRIKDFMASHTDWRLRIYRTPAGLRLIATHAHMAADAAQTREFFDAVGTDPIYARMCLNQHCFRARLTAKPWRIGIPGRLKPRPGVWPIRPERLPEREAWMQRYEREAEAYAACRYLQTLGNGREDPDLLALVALHDAQSKALDDSRPLA</sequence>
<evidence type="ECO:0008006" key="4">
    <source>
        <dbReference type="Google" id="ProtNLM"/>
    </source>
</evidence>
<keyword evidence="1" id="KW-1133">Transmembrane helix</keyword>
<reference evidence="2 3" key="1">
    <citation type="submission" date="2024-08" db="EMBL/GenBank/DDBJ databases">
        <authorList>
            <person name="Lu H."/>
        </authorList>
    </citation>
    <scope>NUCLEOTIDE SEQUENCE [LARGE SCALE GENOMIC DNA]</scope>
    <source>
        <strain evidence="2 3">LYH14W</strain>
    </source>
</reference>